<accession>A0ABY6BL72</accession>
<sequence length="367" mass="39061">MPWMVALVAATVLGTIALWIYKRPAVQSATFVVFGGITQVQVRGATAQSAADAFGEIGQRLRKDHDDWHAWDPSELTRLNAGLAAGRTVRVSESLAGLIREAQRGYVLSEGLFNPAIGRLIALWGFHTSNFPILSPAPTREQLNALWTQPPRMDELQISADGNVKSSNPLLSLDLNALAEGYAADQIAAILARHGIRNALINVGGDVLALGDADGRPWRVGIRASTDTVFAGAELRGHEALFSSGSYAKWRAVDGQRWGHVLDPRTGEPAHGAIAVSVIHPSAVTADITTTSVMVGGVEAIPRLAKVLGVACVVLVTEDGTTWISPAMRARLHFTEPPKALRETPDLGKHCDGSERPADTAASTNTS</sequence>
<dbReference type="SUPFAM" id="SSF143631">
    <property type="entry name" value="ApbE-like"/>
    <property type="match status" value="1"/>
</dbReference>
<evidence type="ECO:0000256" key="3">
    <source>
        <dbReference type="ARBA" id="ARBA00011955"/>
    </source>
</evidence>
<dbReference type="GO" id="GO:0016740">
    <property type="term" value="F:transferase activity"/>
    <property type="evidence" value="ECO:0007669"/>
    <property type="project" value="UniProtKB-KW"/>
</dbReference>
<keyword evidence="9 12" id="KW-0460">Magnesium</keyword>
<evidence type="ECO:0000256" key="9">
    <source>
        <dbReference type="ARBA" id="ARBA00022842"/>
    </source>
</evidence>
<dbReference type="Pfam" id="PF02424">
    <property type="entry name" value="ApbE"/>
    <property type="match status" value="1"/>
</dbReference>
<proteinExistence type="inferred from homology"/>
<evidence type="ECO:0000256" key="11">
    <source>
        <dbReference type="ARBA" id="ARBA00048540"/>
    </source>
</evidence>
<evidence type="ECO:0000256" key="2">
    <source>
        <dbReference type="ARBA" id="ARBA00008282"/>
    </source>
</evidence>
<dbReference type="PIRSF" id="PIRSF006268">
    <property type="entry name" value="ApbE"/>
    <property type="match status" value="1"/>
</dbReference>
<feature type="compositionally biased region" description="Basic and acidic residues" evidence="13">
    <location>
        <begin position="340"/>
        <end position="358"/>
    </location>
</feature>
<evidence type="ECO:0000256" key="13">
    <source>
        <dbReference type="SAM" id="MobiDB-lite"/>
    </source>
</evidence>
<keyword evidence="8 12" id="KW-0274">FAD</keyword>
<evidence type="ECO:0000256" key="10">
    <source>
        <dbReference type="ARBA" id="ARBA00031306"/>
    </source>
</evidence>
<keyword evidence="7 12" id="KW-0479">Metal-binding</keyword>
<evidence type="ECO:0000256" key="6">
    <source>
        <dbReference type="ARBA" id="ARBA00022679"/>
    </source>
</evidence>
<dbReference type="Proteomes" id="UP001064632">
    <property type="component" value="Chromosome"/>
</dbReference>
<evidence type="ECO:0000256" key="12">
    <source>
        <dbReference type="PIRNR" id="PIRNR006268"/>
    </source>
</evidence>
<keyword evidence="6 12" id="KW-0808">Transferase</keyword>
<keyword evidence="15" id="KW-1185">Reference proteome</keyword>
<dbReference type="Gene3D" id="3.10.520.10">
    <property type="entry name" value="ApbE-like domains"/>
    <property type="match status" value="1"/>
</dbReference>
<dbReference type="PANTHER" id="PTHR30040:SF2">
    <property type="entry name" value="FAD:PROTEIN FMN TRANSFERASE"/>
    <property type="match status" value="1"/>
</dbReference>
<dbReference type="EMBL" id="CP104694">
    <property type="protein sequence ID" value="UXI70759.1"/>
    <property type="molecule type" value="Genomic_DNA"/>
</dbReference>
<protein>
    <recommendedName>
        <fullName evidence="4 12">FAD:protein FMN transferase</fullName>
        <ecNumber evidence="3 12">2.7.1.180</ecNumber>
    </recommendedName>
    <alternativeName>
        <fullName evidence="10 12">Flavin transferase</fullName>
    </alternativeName>
</protein>
<evidence type="ECO:0000313" key="14">
    <source>
        <dbReference type="EMBL" id="UXI70759.1"/>
    </source>
</evidence>
<evidence type="ECO:0000256" key="1">
    <source>
        <dbReference type="ARBA" id="ARBA00001946"/>
    </source>
</evidence>
<reference evidence="14" key="1">
    <citation type="submission" date="2022-09" db="EMBL/GenBank/DDBJ databases">
        <title>Tahibacter sp. nov., isolated from a fresh water.</title>
        <authorList>
            <person name="Baek J.H."/>
            <person name="Lee J.K."/>
            <person name="Kim J.M."/>
            <person name="Jeon C.O."/>
        </authorList>
    </citation>
    <scope>NUCLEOTIDE SEQUENCE</scope>
    <source>
        <strain evidence="14">W38</strain>
    </source>
</reference>
<keyword evidence="5 12" id="KW-0285">Flavoprotein</keyword>
<feature type="region of interest" description="Disordered" evidence="13">
    <location>
        <begin position="340"/>
        <end position="367"/>
    </location>
</feature>
<organism evidence="14 15">
    <name type="scientific">Tahibacter amnicola</name>
    <dbReference type="NCBI Taxonomy" id="2976241"/>
    <lineage>
        <taxon>Bacteria</taxon>
        <taxon>Pseudomonadati</taxon>
        <taxon>Pseudomonadota</taxon>
        <taxon>Gammaproteobacteria</taxon>
        <taxon>Lysobacterales</taxon>
        <taxon>Rhodanobacteraceae</taxon>
        <taxon>Tahibacter</taxon>
    </lineage>
</organism>
<dbReference type="PANTHER" id="PTHR30040">
    <property type="entry name" value="THIAMINE BIOSYNTHESIS LIPOPROTEIN APBE"/>
    <property type="match status" value="1"/>
</dbReference>
<evidence type="ECO:0000256" key="4">
    <source>
        <dbReference type="ARBA" id="ARBA00016337"/>
    </source>
</evidence>
<dbReference type="InterPro" id="IPR024932">
    <property type="entry name" value="ApbE"/>
</dbReference>
<evidence type="ECO:0000256" key="7">
    <source>
        <dbReference type="ARBA" id="ARBA00022723"/>
    </source>
</evidence>
<dbReference type="RefSeq" id="WP_261697703.1">
    <property type="nucleotide sequence ID" value="NZ_CP104694.1"/>
</dbReference>
<dbReference type="InterPro" id="IPR003374">
    <property type="entry name" value="ApbE-like_sf"/>
</dbReference>
<evidence type="ECO:0000256" key="8">
    <source>
        <dbReference type="ARBA" id="ARBA00022827"/>
    </source>
</evidence>
<evidence type="ECO:0000313" key="15">
    <source>
        <dbReference type="Proteomes" id="UP001064632"/>
    </source>
</evidence>
<comment type="similarity">
    <text evidence="2 12">Belongs to the ApbE family.</text>
</comment>
<gene>
    <name evidence="14" type="ORF">N4264_24770</name>
</gene>
<name>A0ABY6BL72_9GAMM</name>
<comment type="catalytic activity">
    <reaction evidence="11 12">
        <text>L-threonyl-[protein] + FAD = FMN-L-threonyl-[protein] + AMP + H(+)</text>
        <dbReference type="Rhea" id="RHEA:36847"/>
        <dbReference type="Rhea" id="RHEA-COMP:11060"/>
        <dbReference type="Rhea" id="RHEA-COMP:11061"/>
        <dbReference type="ChEBI" id="CHEBI:15378"/>
        <dbReference type="ChEBI" id="CHEBI:30013"/>
        <dbReference type="ChEBI" id="CHEBI:57692"/>
        <dbReference type="ChEBI" id="CHEBI:74257"/>
        <dbReference type="ChEBI" id="CHEBI:456215"/>
        <dbReference type="EC" id="2.7.1.180"/>
    </reaction>
</comment>
<evidence type="ECO:0000256" key="5">
    <source>
        <dbReference type="ARBA" id="ARBA00022630"/>
    </source>
</evidence>
<comment type="cofactor">
    <cofactor evidence="1">
        <name>Mg(2+)</name>
        <dbReference type="ChEBI" id="CHEBI:18420"/>
    </cofactor>
</comment>
<dbReference type="EC" id="2.7.1.180" evidence="3 12"/>